<dbReference type="InterPro" id="IPR003754">
    <property type="entry name" value="4pyrrol_synth_uPrphyn_synth"/>
</dbReference>
<accession>A0A3G8ZXQ9</accession>
<dbReference type="RefSeq" id="WP_124799340.1">
    <property type="nucleotide sequence ID" value="NZ_CP034170.1"/>
</dbReference>
<dbReference type="EC" id="4.2.1.75" evidence="3 9"/>
<dbReference type="GO" id="GO:0006780">
    <property type="term" value="P:uroporphyrinogen III biosynthetic process"/>
    <property type="evidence" value="ECO:0007669"/>
    <property type="project" value="UniProtKB-UniRule"/>
</dbReference>
<organism evidence="11 12">
    <name type="scientific">Nakamurella antarctica</name>
    <dbReference type="NCBI Taxonomy" id="1902245"/>
    <lineage>
        <taxon>Bacteria</taxon>
        <taxon>Bacillati</taxon>
        <taxon>Actinomycetota</taxon>
        <taxon>Actinomycetes</taxon>
        <taxon>Nakamurellales</taxon>
        <taxon>Nakamurellaceae</taxon>
        <taxon>Nakamurella</taxon>
    </lineage>
</organism>
<dbReference type="PANTHER" id="PTHR38042">
    <property type="entry name" value="UROPORPHYRINOGEN-III SYNTHASE, CHLOROPLASTIC"/>
    <property type="match status" value="1"/>
</dbReference>
<evidence type="ECO:0000256" key="5">
    <source>
        <dbReference type="ARBA" id="ARBA00023244"/>
    </source>
</evidence>
<dbReference type="GO" id="GO:0004852">
    <property type="term" value="F:uroporphyrinogen-III synthase activity"/>
    <property type="evidence" value="ECO:0007669"/>
    <property type="project" value="UniProtKB-UniRule"/>
</dbReference>
<dbReference type="KEGG" id="nak:EH165_10070"/>
<dbReference type="Proteomes" id="UP000268084">
    <property type="component" value="Chromosome"/>
</dbReference>
<protein>
    <recommendedName>
        <fullName evidence="7 9">Uroporphyrinogen-III synthase</fullName>
        <ecNumber evidence="3 9">4.2.1.75</ecNumber>
    </recommendedName>
</protein>
<dbReference type="InterPro" id="IPR036108">
    <property type="entry name" value="4pyrrol_syn_uPrphyn_synt_sf"/>
</dbReference>
<gene>
    <name evidence="11" type="ORF">EH165_10070</name>
</gene>
<keyword evidence="12" id="KW-1185">Reference proteome</keyword>
<reference evidence="11 12" key="1">
    <citation type="submission" date="2018-11" db="EMBL/GenBank/DDBJ databases">
        <authorList>
            <person name="Da X."/>
        </authorList>
    </citation>
    <scope>NUCLEOTIDE SEQUENCE [LARGE SCALE GENOMIC DNA]</scope>
    <source>
        <strain evidence="11 12">S14-144</strain>
    </source>
</reference>
<comment type="similarity">
    <text evidence="2 9">Belongs to the uroporphyrinogen-III synthase family.</text>
</comment>
<dbReference type="Pfam" id="PF02602">
    <property type="entry name" value="HEM4"/>
    <property type="match status" value="1"/>
</dbReference>
<comment type="function">
    <text evidence="6 9">Catalyzes cyclization of the linear tetrapyrrole, hydroxymethylbilane, to the macrocyclic uroporphyrinogen III.</text>
</comment>
<comment type="catalytic activity">
    <reaction evidence="8 9">
        <text>hydroxymethylbilane = uroporphyrinogen III + H2O</text>
        <dbReference type="Rhea" id="RHEA:18965"/>
        <dbReference type="ChEBI" id="CHEBI:15377"/>
        <dbReference type="ChEBI" id="CHEBI:57308"/>
        <dbReference type="ChEBI" id="CHEBI:57845"/>
        <dbReference type="EC" id="4.2.1.75"/>
    </reaction>
</comment>
<dbReference type="AlphaFoldDB" id="A0A3G8ZXQ9"/>
<dbReference type="CDD" id="cd06578">
    <property type="entry name" value="HemD"/>
    <property type="match status" value="1"/>
</dbReference>
<dbReference type="Gene3D" id="3.40.50.10090">
    <property type="match status" value="2"/>
</dbReference>
<reference evidence="11 12" key="2">
    <citation type="submission" date="2018-12" db="EMBL/GenBank/DDBJ databases">
        <title>Nakamurella antarcticus sp. nov., isolated from Antarctica South Shetland Islands soil.</title>
        <authorList>
            <person name="Peng F."/>
        </authorList>
    </citation>
    <scope>NUCLEOTIDE SEQUENCE [LARGE SCALE GENOMIC DNA]</scope>
    <source>
        <strain evidence="11 12">S14-144</strain>
    </source>
</reference>
<keyword evidence="5 9" id="KW-0627">Porphyrin biosynthesis</keyword>
<feature type="domain" description="Tetrapyrrole biosynthesis uroporphyrinogen III synthase" evidence="10">
    <location>
        <begin position="29"/>
        <end position="252"/>
    </location>
</feature>
<evidence type="ECO:0000256" key="1">
    <source>
        <dbReference type="ARBA" id="ARBA00004772"/>
    </source>
</evidence>
<evidence type="ECO:0000313" key="11">
    <source>
        <dbReference type="EMBL" id="AZI58431.1"/>
    </source>
</evidence>
<name>A0A3G8ZXQ9_9ACTN</name>
<comment type="pathway">
    <text evidence="1 9">Porphyrin-containing compound metabolism; protoporphyrin-IX biosynthesis; coproporphyrinogen-III from 5-aminolevulinate: step 3/4.</text>
</comment>
<evidence type="ECO:0000256" key="2">
    <source>
        <dbReference type="ARBA" id="ARBA00008133"/>
    </source>
</evidence>
<dbReference type="PANTHER" id="PTHR38042:SF1">
    <property type="entry name" value="UROPORPHYRINOGEN-III SYNTHASE, CHLOROPLASTIC"/>
    <property type="match status" value="1"/>
</dbReference>
<dbReference type="InterPro" id="IPR039793">
    <property type="entry name" value="UROS/Hem4"/>
</dbReference>
<evidence type="ECO:0000256" key="7">
    <source>
        <dbReference type="ARBA" id="ARBA00040167"/>
    </source>
</evidence>
<dbReference type="SUPFAM" id="SSF69618">
    <property type="entry name" value="HemD-like"/>
    <property type="match status" value="1"/>
</dbReference>
<proteinExistence type="inferred from homology"/>
<evidence type="ECO:0000256" key="3">
    <source>
        <dbReference type="ARBA" id="ARBA00013109"/>
    </source>
</evidence>
<evidence type="ECO:0000259" key="10">
    <source>
        <dbReference type="Pfam" id="PF02602"/>
    </source>
</evidence>
<dbReference type="EMBL" id="CP034170">
    <property type="protein sequence ID" value="AZI58431.1"/>
    <property type="molecule type" value="Genomic_DNA"/>
</dbReference>
<sequence length="267" mass="26292">MTNAPGSAAPGSAGPLAGWRVLVGRGAGELVDILADAGATVSAVPLIQIAQPVDRTELDAAAHRLAAGDFQWVGVTSANGVAAVANTLSALKLAIPAKTQIAAVGPATLGAARAAGWRVDLSPTEIFSGAALAACWPAPALGGASVLLPSSQISLGTLAAGLTQAGYTVERLTAYLTLETPPPAEVVRDLESGQYDAVLLTSPSTVRALTQAAIPSSETVVGCIGVTTAAAARDAGLTVTFTAAEATASALADGLISAAVSFSRSAK</sequence>
<evidence type="ECO:0000313" key="12">
    <source>
        <dbReference type="Proteomes" id="UP000268084"/>
    </source>
</evidence>
<evidence type="ECO:0000256" key="9">
    <source>
        <dbReference type="RuleBase" id="RU366031"/>
    </source>
</evidence>
<dbReference type="GO" id="GO:0006782">
    <property type="term" value="P:protoporphyrinogen IX biosynthetic process"/>
    <property type="evidence" value="ECO:0007669"/>
    <property type="project" value="UniProtKB-UniRule"/>
</dbReference>
<dbReference type="OrthoDB" id="9815856at2"/>
<evidence type="ECO:0000256" key="6">
    <source>
        <dbReference type="ARBA" id="ARBA00037589"/>
    </source>
</evidence>
<evidence type="ECO:0000256" key="4">
    <source>
        <dbReference type="ARBA" id="ARBA00023239"/>
    </source>
</evidence>
<evidence type="ECO:0000256" key="8">
    <source>
        <dbReference type="ARBA" id="ARBA00048617"/>
    </source>
</evidence>
<keyword evidence="4 9" id="KW-0456">Lyase</keyword>